<dbReference type="RefSeq" id="WP_133337545.1">
    <property type="nucleotide sequence ID" value="NZ_SMYO01000010.1"/>
</dbReference>
<feature type="domain" description="Dimethylamine monooxygenase subunit DmmA-like C-terminal" evidence="1">
    <location>
        <begin position="119"/>
        <end position="161"/>
    </location>
</feature>
<reference evidence="2 3" key="1">
    <citation type="submission" date="2019-03" db="EMBL/GenBank/DDBJ databases">
        <title>Bacillus niacini sp. nov. a Nicotinate-Metabolizing Mesophile Isolated from Soil.</title>
        <authorList>
            <person name="Zhang G."/>
        </authorList>
    </citation>
    <scope>NUCLEOTIDE SEQUENCE [LARGE SCALE GENOMIC DNA]</scope>
    <source>
        <strain evidence="2 3">WN066</strain>
    </source>
</reference>
<dbReference type="Pfam" id="PF22289">
    <property type="entry name" value="DmmA-like_C"/>
    <property type="match status" value="1"/>
</dbReference>
<evidence type="ECO:0000313" key="2">
    <source>
        <dbReference type="EMBL" id="TDK59152.1"/>
    </source>
</evidence>
<proteinExistence type="predicted"/>
<protein>
    <recommendedName>
        <fullName evidence="1">Dimethylamine monooxygenase subunit DmmA-like C-terminal domain-containing protein</fullName>
    </recommendedName>
</protein>
<dbReference type="AlphaFoldDB" id="A0A4R5VM32"/>
<dbReference type="Proteomes" id="UP000295132">
    <property type="component" value="Unassembled WGS sequence"/>
</dbReference>
<organism evidence="2 3">
    <name type="scientific">Bacillus salipaludis</name>
    <dbReference type="NCBI Taxonomy" id="2547811"/>
    <lineage>
        <taxon>Bacteria</taxon>
        <taxon>Bacillati</taxon>
        <taxon>Bacillota</taxon>
        <taxon>Bacilli</taxon>
        <taxon>Bacillales</taxon>
        <taxon>Bacillaceae</taxon>
        <taxon>Bacillus</taxon>
    </lineage>
</organism>
<evidence type="ECO:0000313" key="3">
    <source>
        <dbReference type="Proteomes" id="UP000295132"/>
    </source>
</evidence>
<name>A0A4R5VM32_9BACI</name>
<accession>A0A4R5VM32</accession>
<dbReference type="NCBIfam" id="NF041259">
    <property type="entry name" value="mono_DmmA_fam"/>
    <property type="match status" value="1"/>
</dbReference>
<dbReference type="EMBL" id="SMYO01000010">
    <property type="protein sequence ID" value="TDK59152.1"/>
    <property type="molecule type" value="Genomic_DNA"/>
</dbReference>
<evidence type="ECO:0000259" key="1">
    <source>
        <dbReference type="Pfam" id="PF22289"/>
    </source>
</evidence>
<dbReference type="InterPro" id="IPR048037">
    <property type="entry name" value="DmmA-like_C"/>
</dbReference>
<comment type="caution">
    <text evidence="2">The sequence shown here is derived from an EMBL/GenBank/DDBJ whole genome shotgun (WGS) entry which is preliminary data.</text>
</comment>
<gene>
    <name evidence="2" type="ORF">E2K98_20880</name>
</gene>
<sequence>MVYNSPVLYDQSKTIVEKFTVRQDRRKLLIISAEPKEAENIQSFINEINGQKDYERIELNDELQLKNIKEVFDRQKMGTQLYISAKWDNAVTIFTAAIEAGFSEDEIQLLISGKRRRYVYCIKCFHLQEVEAKETDTICHHCQISLEIGPFYSKERKGYIGYPYNPAFVLSK</sequence>